<proteinExistence type="predicted"/>
<accession>A0A0C9RB99</accession>
<dbReference type="InterPro" id="IPR039975">
    <property type="entry name" value="IFT52"/>
</dbReference>
<dbReference type="GO" id="GO:0005929">
    <property type="term" value="C:cilium"/>
    <property type="evidence" value="ECO:0007669"/>
    <property type="project" value="TreeGrafter"/>
</dbReference>
<reference evidence="3" key="1">
    <citation type="submission" date="2015-01" db="EMBL/GenBank/DDBJ databases">
        <title>Transcriptome Assembly of Fopius arisanus.</title>
        <authorList>
            <person name="Geib S."/>
        </authorList>
    </citation>
    <scope>NUCLEOTIDE SEQUENCE</scope>
</reference>
<dbReference type="InterPro" id="IPR055458">
    <property type="entry name" value="IFT52_GIFT"/>
</dbReference>
<feature type="domain" description="IFT52 central" evidence="1">
    <location>
        <begin position="91"/>
        <end position="130"/>
    </location>
</feature>
<dbReference type="InterPro" id="IPR055460">
    <property type="entry name" value="IFT52_central"/>
</dbReference>
<name>A0A0C9RB99_9HYME</name>
<evidence type="ECO:0000259" key="1">
    <source>
        <dbReference type="Pfam" id="PF23352"/>
    </source>
</evidence>
<dbReference type="EMBL" id="GBYB01010412">
    <property type="protein sequence ID" value="JAG80179.1"/>
    <property type="molecule type" value="Transcribed_RNA"/>
</dbReference>
<feature type="domain" description="IFT52 GIFT" evidence="2">
    <location>
        <begin position="1"/>
        <end position="81"/>
    </location>
</feature>
<dbReference type="GO" id="GO:0030992">
    <property type="term" value="C:intraciliary transport particle B"/>
    <property type="evidence" value="ECO:0007669"/>
    <property type="project" value="TreeGrafter"/>
</dbReference>
<evidence type="ECO:0000313" key="3">
    <source>
        <dbReference type="EMBL" id="JAG80179.1"/>
    </source>
</evidence>
<dbReference type="GO" id="GO:0005814">
    <property type="term" value="C:centriole"/>
    <property type="evidence" value="ECO:0007669"/>
    <property type="project" value="TreeGrafter"/>
</dbReference>
<evidence type="ECO:0000259" key="2">
    <source>
        <dbReference type="Pfam" id="PF23355"/>
    </source>
</evidence>
<organism evidence="3">
    <name type="scientific">Fopius arisanus</name>
    <dbReference type="NCBI Taxonomy" id="64838"/>
    <lineage>
        <taxon>Eukaryota</taxon>
        <taxon>Metazoa</taxon>
        <taxon>Ecdysozoa</taxon>
        <taxon>Arthropoda</taxon>
        <taxon>Hexapoda</taxon>
        <taxon>Insecta</taxon>
        <taxon>Pterygota</taxon>
        <taxon>Neoptera</taxon>
        <taxon>Endopterygota</taxon>
        <taxon>Hymenoptera</taxon>
        <taxon>Apocrita</taxon>
        <taxon>Ichneumonoidea</taxon>
        <taxon>Braconidae</taxon>
        <taxon>Opiinae</taxon>
        <taxon>Fopius</taxon>
    </lineage>
</organism>
<dbReference type="AlphaFoldDB" id="A0A0C9RB99"/>
<protein>
    <submittedName>
        <fullName evidence="3">IFT52 protein</fullName>
    </submittedName>
</protein>
<gene>
    <name evidence="3" type="primary">IFT52</name>
    <name evidence="3" type="ORF">g.14336</name>
</gene>
<sequence length="148" mass="16663">MNFVYPYGATLNVVQPSTVALSTGTLAIPMNRPICAYYSSPTSAGKLVVLGSSRLLTDSYVEKEQNDALRDMIFQFFQSKDQGSKNYRADDIEVKTECIKAFEVLGVNHEPLTLIRPHFETPLPPTQPSVIILFDIRVKFNHMKNFCD</sequence>
<dbReference type="GO" id="GO:0060271">
    <property type="term" value="P:cilium assembly"/>
    <property type="evidence" value="ECO:0007669"/>
    <property type="project" value="TreeGrafter"/>
</dbReference>
<dbReference type="Pfam" id="PF23355">
    <property type="entry name" value="IFT52_GIFT"/>
    <property type="match status" value="1"/>
</dbReference>
<dbReference type="PANTHER" id="PTHR12969">
    <property type="entry name" value="NGD5/OSM-6/IFT52"/>
    <property type="match status" value="1"/>
</dbReference>
<dbReference type="PANTHER" id="PTHR12969:SF7">
    <property type="entry name" value="INTRAFLAGELLAR TRANSPORT PROTEIN 52 HOMOLOG"/>
    <property type="match status" value="1"/>
</dbReference>
<dbReference type="GO" id="GO:0042073">
    <property type="term" value="P:intraciliary transport"/>
    <property type="evidence" value="ECO:0007669"/>
    <property type="project" value="TreeGrafter"/>
</dbReference>
<dbReference type="Pfam" id="PF23352">
    <property type="entry name" value="IFT52_central"/>
    <property type="match status" value="1"/>
</dbReference>